<dbReference type="RefSeq" id="XP_025074846.1">
    <property type="nucleotide sequence ID" value="XM_025219061.1"/>
</dbReference>
<evidence type="ECO:0000313" key="1">
    <source>
        <dbReference type="Proteomes" id="UP000504615"/>
    </source>
</evidence>
<accession>A0A8N1S7Y4</accession>
<keyword evidence="1" id="KW-1185">Reference proteome</keyword>
<sequence length="153" mass="17381">MEVPSQQPADHVLAAARAAGLLRRHARLRGQNVESAQGKQRENKCRDKNVATSTTRFLISGERRLANVATRSSLELLIPGKSRLILAEIQNFYLKRKKREKKETVRNVQLNEPSCRLAAPRISRMKSRASRIIFTLSFFMSSVQKNRIVVISL</sequence>
<evidence type="ECO:0000313" key="2">
    <source>
        <dbReference type="RefSeq" id="XP_025074846.1"/>
    </source>
</evidence>
<dbReference type="AlphaFoldDB" id="A0A8N1S7Y4"/>
<organism evidence="1 2">
    <name type="scientific">Pogonomyrmex barbatus</name>
    <name type="common">red harvester ant</name>
    <dbReference type="NCBI Taxonomy" id="144034"/>
    <lineage>
        <taxon>Eukaryota</taxon>
        <taxon>Metazoa</taxon>
        <taxon>Ecdysozoa</taxon>
        <taxon>Arthropoda</taxon>
        <taxon>Hexapoda</taxon>
        <taxon>Insecta</taxon>
        <taxon>Pterygota</taxon>
        <taxon>Neoptera</taxon>
        <taxon>Endopterygota</taxon>
        <taxon>Hymenoptera</taxon>
        <taxon>Apocrita</taxon>
        <taxon>Aculeata</taxon>
        <taxon>Formicoidea</taxon>
        <taxon>Formicidae</taxon>
        <taxon>Myrmicinae</taxon>
        <taxon>Pogonomyrmex</taxon>
    </lineage>
</organism>
<reference evidence="2" key="1">
    <citation type="submission" date="2025-08" db="UniProtKB">
        <authorList>
            <consortium name="RefSeq"/>
        </authorList>
    </citation>
    <scope>IDENTIFICATION</scope>
</reference>
<protein>
    <submittedName>
        <fullName evidence="2">Uncharacterized protein LOC112552845</fullName>
    </submittedName>
</protein>
<dbReference type="GeneID" id="112552845"/>
<gene>
    <name evidence="2" type="primary">LOC112552845</name>
</gene>
<name>A0A8N1S7Y4_9HYME</name>
<dbReference type="Proteomes" id="UP000504615">
    <property type="component" value="Unplaced"/>
</dbReference>
<proteinExistence type="predicted"/>